<feature type="chain" id="PRO_5006207930" description="Arabinose-binding protein" evidence="6">
    <location>
        <begin position="27"/>
        <end position="441"/>
    </location>
</feature>
<evidence type="ECO:0000256" key="3">
    <source>
        <dbReference type="ARBA" id="ARBA00023136"/>
    </source>
</evidence>
<reference evidence="7 8" key="1">
    <citation type="submission" date="2015-09" db="EMBL/GenBank/DDBJ databases">
        <title>Genome sequencing project for genomic taxonomy and phylogenomics of Bacillus-like bacteria.</title>
        <authorList>
            <person name="Liu B."/>
            <person name="Wang J."/>
            <person name="Zhu Y."/>
            <person name="Liu G."/>
            <person name="Chen Q."/>
            <person name="Chen Z."/>
            <person name="Lan J."/>
            <person name="Che J."/>
            <person name="Ge C."/>
            <person name="Shi H."/>
            <person name="Pan Z."/>
            <person name="Liu X."/>
        </authorList>
    </citation>
    <scope>NUCLEOTIDE SEQUENCE [LARGE SCALE GENOMIC DNA]</scope>
    <source>
        <strain evidence="7 8">LMG 18435</strain>
    </source>
</reference>
<keyword evidence="3" id="KW-0472">Membrane</keyword>
<sequence length="441" mass="49291">MSIFKKPRKVVAMLLVLVLSISFALAGCSSKSSTKTSDGKTKFEMWTFVQQHADYWKDAAETWNKNNPKEKIDLKINVLPFDQMFQKLQVALNSGSGAPDIADIEIGQFANFTKNKTVPFEDLTKNVEPYLSDLVKSRVDNYTYNNKIYGLDYHVGTTVVYYNMDIMKQAGIDPAKIKTWADYVNAGKTVKEKTGKYMTSVETNASFVFNALVSQQHSDVLKDGKANLADEKNVNALKLLQDMIYKDGIAKKAEGGSQDNEEYFSAFNKGNYASVVMPAWYMSRMVTYMKNLSGKIQIEPLPIFNEGDDRSAGLGGTATVVTKQAHDKELAKKFVVESKASKEGAIKQWTILGFDPIRSDVWTSDEMKAKNKYTDYFGVDIFQKLADLKDEIGTLSFTNKDYPFVSDQLLTNAIPKIMNKQADVTSTLEAADAAADKKINK</sequence>
<dbReference type="Gene3D" id="3.40.190.10">
    <property type="entry name" value="Periplasmic binding protein-like II"/>
    <property type="match status" value="1"/>
</dbReference>
<evidence type="ECO:0008006" key="9">
    <source>
        <dbReference type="Google" id="ProtNLM"/>
    </source>
</evidence>
<comment type="caution">
    <text evidence="7">The sequence shown here is derived from an EMBL/GenBank/DDBJ whole genome shotgun (WGS) entry which is preliminary data.</text>
</comment>
<dbReference type="SUPFAM" id="SSF53850">
    <property type="entry name" value="Periplasmic binding protein-like II"/>
    <property type="match status" value="1"/>
</dbReference>
<keyword evidence="2 6" id="KW-0732">Signal</keyword>
<dbReference type="AlphaFoldDB" id="A0A0Q3TFI5"/>
<evidence type="ECO:0000256" key="5">
    <source>
        <dbReference type="ARBA" id="ARBA00023288"/>
    </source>
</evidence>
<dbReference type="RefSeq" id="WP_055738565.1">
    <property type="nucleotide sequence ID" value="NZ_JAAIWL010000018.1"/>
</dbReference>
<keyword evidence="4" id="KW-0564">Palmitate</keyword>
<gene>
    <name evidence="7" type="ORF">AN964_04535</name>
</gene>
<dbReference type="PANTHER" id="PTHR43649">
    <property type="entry name" value="ARABINOSE-BINDING PROTEIN-RELATED"/>
    <property type="match status" value="1"/>
</dbReference>
<evidence type="ECO:0000256" key="1">
    <source>
        <dbReference type="ARBA" id="ARBA00022475"/>
    </source>
</evidence>
<dbReference type="InterPro" id="IPR006059">
    <property type="entry name" value="SBP"/>
</dbReference>
<evidence type="ECO:0000256" key="6">
    <source>
        <dbReference type="SAM" id="SignalP"/>
    </source>
</evidence>
<protein>
    <recommendedName>
        <fullName evidence="9">Arabinose-binding protein</fullName>
    </recommendedName>
</protein>
<keyword evidence="1" id="KW-1003">Cell membrane</keyword>
<dbReference type="Proteomes" id="UP000051888">
    <property type="component" value="Unassembled WGS sequence"/>
</dbReference>
<proteinExistence type="predicted"/>
<keyword evidence="5" id="KW-0449">Lipoprotein</keyword>
<evidence type="ECO:0000313" key="7">
    <source>
        <dbReference type="EMBL" id="KQL52856.1"/>
    </source>
</evidence>
<dbReference type="PATRIC" id="fig|157838.3.peg.1009"/>
<dbReference type="PROSITE" id="PS51257">
    <property type="entry name" value="PROKAR_LIPOPROTEIN"/>
    <property type="match status" value="1"/>
</dbReference>
<name>A0A0Q3TFI5_9BACI</name>
<dbReference type="Pfam" id="PF01547">
    <property type="entry name" value="SBP_bac_1"/>
    <property type="match status" value="1"/>
</dbReference>
<accession>A0A0Q3TFI5</accession>
<dbReference type="STRING" id="157838.AN964_04535"/>
<evidence type="ECO:0000256" key="2">
    <source>
        <dbReference type="ARBA" id="ARBA00022729"/>
    </source>
</evidence>
<dbReference type="OrthoDB" id="9768630at2"/>
<dbReference type="InterPro" id="IPR050490">
    <property type="entry name" value="Bact_solute-bd_prot1"/>
</dbReference>
<organism evidence="7 8">
    <name type="scientific">Heyndrickxia shackletonii</name>
    <dbReference type="NCBI Taxonomy" id="157838"/>
    <lineage>
        <taxon>Bacteria</taxon>
        <taxon>Bacillati</taxon>
        <taxon>Bacillota</taxon>
        <taxon>Bacilli</taxon>
        <taxon>Bacillales</taxon>
        <taxon>Bacillaceae</taxon>
        <taxon>Heyndrickxia</taxon>
    </lineage>
</organism>
<keyword evidence="8" id="KW-1185">Reference proteome</keyword>
<dbReference type="PANTHER" id="PTHR43649:SF33">
    <property type="entry name" value="POLYGALACTURONAN_RHAMNOGALACTURONAN-BINDING PROTEIN YTCQ"/>
    <property type="match status" value="1"/>
</dbReference>
<feature type="signal peptide" evidence="6">
    <location>
        <begin position="1"/>
        <end position="26"/>
    </location>
</feature>
<evidence type="ECO:0000313" key="8">
    <source>
        <dbReference type="Proteomes" id="UP000051888"/>
    </source>
</evidence>
<dbReference type="EMBL" id="LJJC01000004">
    <property type="protein sequence ID" value="KQL52856.1"/>
    <property type="molecule type" value="Genomic_DNA"/>
</dbReference>
<evidence type="ECO:0000256" key="4">
    <source>
        <dbReference type="ARBA" id="ARBA00023139"/>
    </source>
</evidence>